<sequence length="226" mass="25167">MDERANSQDPDLESSGFTSERQRNIVVRPGFAYYMVILRVTRGLRFGLGIKHYRNMVIVSKVEKGTLSADAMKVGDHIIDVNGIPVTDKNVAKSLIIRSLQTDGTVNMIVERAVDPAALALVEGYLTASQLQPPSITMASDVKSIVQRYFEKLKMGHGKMKPVPVLRPPDAPQRDYGRVQFEEGAQHKSIQIGMDNLNRAHLLKKVPSKPGPQSRESESRESESRE</sequence>
<dbReference type="Proteomes" id="UP001303046">
    <property type="component" value="Unassembled WGS sequence"/>
</dbReference>
<dbReference type="CDD" id="cd00136">
    <property type="entry name" value="PDZ_canonical"/>
    <property type="match status" value="1"/>
</dbReference>
<dbReference type="PANTHER" id="PTHR31327:SF7">
    <property type="entry name" value="PDZ DOMAIN-CONTAINING PROTEIN"/>
    <property type="match status" value="1"/>
</dbReference>
<dbReference type="InterPro" id="IPR036034">
    <property type="entry name" value="PDZ_sf"/>
</dbReference>
<evidence type="ECO:0000259" key="2">
    <source>
        <dbReference type="PROSITE" id="PS50106"/>
    </source>
</evidence>
<accession>A0ABR1E8T7</accession>
<evidence type="ECO:0000313" key="4">
    <source>
        <dbReference type="Proteomes" id="UP001303046"/>
    </source>
</evidence>
<feature type="compositionally biased region" description="Basic and acidic residues" evidence="1">
    <location>
        <begin position="215"/>
        <end position="226"/>
    </location>
</feature>
<dbReference type="PANTHER" id="PTHR31327">
    <property type="entry name" value="SPERM MEIOSIS PDZ DOMAIN CONTAINING PROTEINS-RELATED"/>
    <property type="match status" value="1"/>
</dbReference>
<dbReference type="PROSITE" id="PS50106">
    <property type="entry name" value="PDZ"/>
    <property type="match status" value="1"/>
</dbReference>
<dbReference type="SMART" id="SM00228">
    <property type="entry name" value="PDZ"/>
    <property type="match status" value="1"/>
</dbReference>
<gene>
    <name evidence="3" type="primary">Necator_chrV.g21158</name>
    <name evidence="3" type="ORF">RB195_016365</name>
</gene>
<dbReference type="InterPro" id="IPR040264">
    <property type="entry name" value="T15H9.4-like"/>
</dbReference>
<dbReference type="InterPro" id="IPR001478">
    <property type="entry name" value="PDZ"/>
</dbReference>
<organism evidence="3 4">
    <name type="scientific">Necator americanus</name>
    <name type="common">Human hookworm</name>
    <dbReference type="NCBI Taxonomy" id="51031"/>
    <lineage>
        <taxon>Eukaryota</taxon>
        <taxon>Metazoa</taxon>
        <taxon>Ecdysozoa</taxon>
        <taxon>Nematoda</taxon>
        <taxon>Chromadorea</taxon>
        <taxon>Rhabditida</taxon>
        <taxon>Rhabditina</taxon>
        <taxon>Rhabditomorpha</taxon>
        <taxon>Strongyloidea</taxon>
        <taxon>Ancylostomatidae</taxon>
        <taxon>Bunostominae</taxon>
        <taxon>Necator</taxon>
    </lineage>
</organism>
<evidence type="ECO:0000256" key="1">
    <source>
        <dbReference type="SAM" id="MobiDB-lite"/>
    </source>
</evidence>
<dbReference type="SUPFAM" id="SSF50156">
    <property type="entry name" value="PDZ domain-like"/>
    <property type="match status" value="1"/>
</dbReference>
<feature type="region of interest" description="Disordered" evidence="1">
    <location>
        <begin position="188"/>
        <end position="226"/>
    </location>
</feature>
<dbReference type="EMBL" id="JAVFWL010000005">
    <property type="protein sequence ID" value="KAK6759102.1"/>
    <property type="molecule type" value="Genomic_DNA"/>
</dbReference>
<name>A0ABR1E8T7_NECAM</name>
<protein>
    <recommendedName>
        <fullName evidence="2">PDZ domain-containing protein</fullName>
    </recommendedName>
</protein>
<feature type="domain" description="PDZ" evidence="2">
    <location>
        <begin position="34"/>
        <end position="95"/>
    </location>
</feature>
<dbReference type="Gene3D" id="2.30.42.10">
    <property type="match status" value="1"/>
</dbReference>
<reference evidence="3 4" key="1">
    <citation type="submission" date="2023-08" db="EMBL/GenBank/DDBJ databases">
        <title>A Necator americanus chromosomal reference genome.</title>
        <authorList>
            <person name="Ilik V."/>
            <person name="Petrzelkova K.J."/>
            <person name="Pardy F."/>
            <person name="Fuh T."/>
            <person name="Niatou-Singa F.S."/>
            <person name="Gouil Q."/>
            <person name="Baker L."/>
            <person name="Ritchie M.E."/>
            <person name="Jex A.R."/>
            <person name="Gazzola D."/>
            <person name="Li H."/>
            <person name="Toshio Fujiwara R."/>
            <person name="Zhan B."/>
            <person name="Aroian R.V."/>
            <person name="Pafco B."/>
            <person name="Schwarz E.M."/>
        </authorList>
    </citation>
    <scope>NUCLEOTIDE SEQUENCE [LARGE SCALE GENOMIC DNA]</scope>
    <source>
        <strain evidence="3 4">Aroian</strain>
        <tissue evidence="3">Whole animal</tissue>
    </source>
</reference>
<evidence type="ECO:0000313" key="3">
    <source>
        <dbReference type="EMBL" id="KAK6759102.1"/>
    </source>
</evidence>
<comment type="caution">
    <text evidence="3">The sequence shown here is derived from an EMBL/GenBank/DDBJ whole genome shotgun (WGS) entry which is preliminary data.</text>
</comment>
<keyword evidence="4" id="KW-1185">Reference proteome</keyword>
<proteinExistence type="predicted"/>